<dbReference type="InterPro" id="IPR006175">
    <property type="entry name" value="YjgF/YER057c/UK114"/>
</dbReference>
<name>A0A382HR45_9ZZZZ</name>
<dbReference type="InterPro" id="IPR013813">
    <property type="entry name" value="Endoribo_LPSP/chorism_mut-like"/>
</dbReference>
<evidence type="ECO:0000313" key="1">
    <source>
        <dbReference type="EMBL" id="SVB89417.1"/>
    </source>
</evidence>
<dbReference type="PANTHER" id="PTHR43760">
    <property type="entry name" value="ENDORIBONUCLEASE-RELATED"/>
    <property type="match status" value="1"/>
</dbReference>
<dbReference type="SUPFAM" id="SSF55298">
    <property type="entry name" value="YjgF-like"/>
    <property type="match status" value="1"/>
</dbReference>
<dbReference type="InterPro" id="IPR035959">
    <property type="entry name" value="RutC-like_sf"/>
</dbReference>
<dbReference type="Pfam" id="PF01042">
    <property type="entry name" value="Ribonuc_L-PSP"/>
    <property type="match status" value="1"/>
</dbReference>
<dbReference type="AlphaFoldDB" id="A0A382HR45"/>
<organism evidence="1">
    <name type="scientific">marine metagenome</name>
    <dbReference type="NCBI Taxonomy" id="408172"/>
    <lineage>
        <taxon>unclassified sequences</taxon>
        <taxon>metagenomes</taxon>
        <taxon>ecological metagenomes</taxon>
    </lineage>
</organism>
<reference evidence="1" key="1">
    <citation type="submission" date="2018-05" db="EMBL/GenBank/DDBJ databases">
        <authorList>
            <person name="Lanie J.A."/>
            <person name="Ng W.-L."/>
            <person name="Kazmierczak K.M."/>
            <person name="Andrzejewski T.M."/>
            <person name="Davidsen T.M."/>
            <person name="Wayne K.J."/>
            <person name="Tettelin H."/>
            <person name="Glass J.I."/>
            <person name="Rusch D."/>
            <person name="Podicherti R."/>
            <person name="Tsui H.-C.T."/>
            <person name="Winkler M.E."/>
        </authorList>
    </citation>
    <scope>NUCLEOTIDE SEQUENCE</scope>
</reference>
<sequence length="146" mass="15355">MNPEDKAKELGVEFTEQEPGYLNLCIRSGNLLITSGHTSTATGVLGAGLSVEEGYAAAEDCAKKILNSVHNAHGTINGLKVIKLLGCVYSAPDFTDQHLVINGSSDLLHKIYGKDGNGYHARSALGFAALPTGAAVEVEAIFEIIE</sequence>
<accession>A0A382HR45</accession>
<gene>
    <name evidence="1" type="ORF">METZ01_LOCUS242271</name>
</gene>
<dbReference type="Gene3D" id="3.30.1330.40">
    <property type="entry name" value="RutC-like"/>
    <property type="match status" value="1"/>
</dbReference>
<dbReference type="PANTHER" id="PTHR43760:SF1">
    <property type="entry name" value="ENDORIBONUCLEASE L-PSP_CHORISMATE MUTASE-LIKE DOMAIN-CONTAINING PROTEIN"/>
    <property type="match status" value="1"/>
</dbReference>
<protein>
    <submittedName>
        <fullName evidence="1">Uncharacterized protein</fullName>
    </submittedName>
</protein>
<dbReference type="EMBL" id="UINC01062623">
    <property type="protein sequence ID" value="SVB89417.1"/>
    <property type="molecule type" value="Genomic_DNA"/>
</dbReference>
<dbReference type="CDD" id="cd02199">
    <property type="entry name" value="YjgF_YER057c_UK114_like_1"/>
    <property type="match status" value="1"/>
</dbReference>
<proteinExistence type="predicted"/>